<feature type="region of interest" description="Disordered" evidence="1">
    <location>
        <begin position="94"/>
        <end position="133"/>
    </location>
</feature>
<dbReference type="Proteomes" id="UP001500908">
    <property type="component" value="Unassembled WGS sequence"/>
</dbReference>
<dbReference type="EMBL" id="BAABDD010000001">
    <property type="protein sequence ID" value="GAA3724676.1"/>
    <property type="molecule type" value="Genomic_DNA"/>
</dbReference>
<name>A0ABP7EZA0_9ACTN</name>
<sequence length="133" mass="14323">MVCRGCCCGTKKKRPGVDHKGQWRRLKSLRDDEGRDVPARTSDCLGICFQANVVVVHPSSRGREAGARPVWLGDVTSDSLVDAIDGWVAAGGPGVSEVPTALTDHVTSKDAKKPKKDKKSKKGKKEKKGKGKK</sequence>
<evidence type="ECO:0000313" key="3">
    <source>
        <dbReference type="Proteomes" id="UP001500908"/>
    </source>
</evidence>
<evidence type="ECO:0000256" key="1">
    <source>
        <dbReference type="SAM" id="MobiDB-lite"/>
    </source>
</evidence>
<feature type="compositionally biased region" description="Basic residues" evidence="1">
    <location>
        <begin position="112"/>
        <end position="133"/>
    </location>
</feature>
<reference evidence="3" key="1">
    <citation type="journal article" date="2019" name="Int. J. Syst. Evol. Microbiol.">
        <title>The Global Catalogue of Microorganisms (GCM) 10K type strain sequencing project: providing services to taxonomists for standard genome sequencing and annotation.</title>
        <authorList>
            <consortium name="The Broad Institute Genomics Platform"/>
            <consortium name="The Broad Institute Genome Sequencing Center for Infectious Disease"/>
            <person name="Wu L."/>
            <person name="Ma J."/>
        </authorList>
    </citation>
    <scope>NUCLEOTIDE SEQUENCE [LARGE SCALE GENOMIC DNA]</scope>
    <source>
        <strain evidence="3">JCM 17137</strain>
    </source>
</reference>
<keyword evidence="3" id="KW-1185">Reference proteome</keyword>
<evidence type="ECO:0000313" key="2">
    <source>
        <dbReference type="EMBL" id="GAA3724676.1"/>
    </source>
</evidence>
<proteinExistence type="predicted"/>
<gene>
    <name evidence="2" type="ORF">GCM10022402_01630</name>
</gene>
<organism evidence="2 3">
    <name type="scientific">Salinactinospora qingdaonensis</name>
    <dbReference type="NCBI Taxonomy" id="702744"/>
    <lineage>
        <taxon>Bacteria</taxon>
        <taxon>Bacillati</taxon>
        <taxon>Actinomycetota</taxon>
        <taxon>Actinomycetes</taxon>
        <taxon>Streptosporangiales</taxon>
        <taxon>Nocardiopsidaceae</taxon>
        <taxon>Salinactinospora</taxon>
    </lineage>
</organism>
<protein>
    <recommendedName>
        <fullName evidence="4">(2Fe-2S) ferredoxin</fullName>
    </recommendedName>
</protein>
<evidence type="ECO:0008006" key="4">
    <source>
        <dbReference type="Google" id="ProtNLM"/>
    </source>
</evidence>
<comment type="caution">
    <text evidence="2">The sequence shown here is derived from an EMBL/GenBank/DDBJ whole genome shotgun (WGS) entry which is preliminary data.</text>
</comment>
<accession>A0ABP7EZA0</accession>